<feature type="region of interest" description="Disordered" evidence="1">
    <location>
        <begin position="271"/>
        <end position="474"/>
    </location>
</feature>
<feature type="compositionally biased region" description="Polar residues" evidence="1">
    <location>
        <begin position="344"/>
        <end position="355"/>
    </location>
</feature>
<evidence type="ECO:0000259" key="3">
    <source>
        <dbReference type="Pfam" id="PF23750"/>
    </source>
</evidence>
<feature type="compositionally biased region" description="Basic and acidic residues" evidence="1">
    <location>
        <begin position="453"/>
        <end position="474"/>
    </location>
</feature>
<keyword evidence="5" id="KW-1185">Reference proteome</keyword>
<keyword evidence="2" id="KW-0812">Transmembrane</keyword>
<dbReference type="EMBL" id="JAUSTQ010000005">
    <property type="protein sequence ID" value="MDQ0159642.1"/>
    <property type="molecule type" value="Genomic_DNA"/>
</dbReference>
<accession>A0ABT9VF97</accession>
<feature type="compositionally biased region" description="Acidic residues" evidence="1">
    <location>
        <begin position="441"/>
        <end position="452"/>
    </location>
</feature>
<protein>
    <recommendedName>
        <fullName evidence="3">Anti-sigma factor RsgI-like middle domain-containing protein</fullName>
    </recommendedName>
</protein>
<evidence type="ECO:0000256" key="2">
    <source>
        <dbReference type="SAM" id="Phobius"/>
    </source>
</evidence>
<dbReference type="InterPro" id="IPR055431">
    <property type="entry name" value="RsgI_M"/>
</dbReference>
<feature type="compositionally biased region" description="Polar residues" evidence="1">
    <location>
        <begin position="274"/>
        <end position="293"/>
    </location>
</feature>
<keyword evidence="2" id="KW-0472">Membrane</keyword>
<feature type="domain" description="Anti-sigma factor RsgI-like middle" evidence="3">
    <location>
        <begin position="84"/>
        <end position="211"/>
    </location>
</feature>
<evidence type="ECO:0000313" key="4">
    <source>
        <dbReference type="EMBL" id="MDQ0159642.1"/>
    </source>
</evidence>
<feature type="compositionally biased region" description="Basic and acidic residues" evidence="1">
    <location>
        <begin position="356"/>
        <end position="382"/>
    </location>
</feature>
<dbReference type="Pfam" id="PF23750">
    <property type="entry name" value="RsgI_M"/>
    <property type="match status" value="1"/>
</dbReference>
<feature type="compositionally biased region" description="Basic and acidic residues" evidence="1">
    <location>
        <begin position="416"/>
        <end position="430"/>
    </location>
</feature>
<reference evidence="4 5" key="1">
    <citation type="submission" date="2023-07" db="EMBL/GenBank/DDBJ databases">
        <title>Genomic Encyclopedia of Type Strains, Phase IV (KMG-IV): sequencing the most valuable type-strain genomes for metagenomic binning, comparative biology and taxonomic classification.</title>
        <authorList>
            <person name="Goeker M."/>
        </authorList>
    </citation>
    <scope>NUCLEOTIDE SEQUENCE [LARGE SCALE GENOMIC DNA]</scope>
    <source>
        <strain evidence="4 5">DSM 16460</strain>
    </source>
</reference>
<feature type="compositionally biased region" description="Basic and acidic residues" evidence="1">
    <location>
        <begin position="294"/>
        <end position="309"/>
    </location>
</feature>
<dbReference type="Proteomes" id="UP001224359">
    <property type="component" value="Unassembled WGS sequence"/>
</dbReference>
<feature type="transmembrane region" description="Helical" evidence="2">
    <location>
        <begin position="55"/>
        <end position="75"/>
    </location>
</feature>
<feature type="compositionally biased region" description="Basic and acidic residues" evidence="1">
    <location>
        <begin position="331"/>
        <end position="341"/>
    </location>
</feature>
<proteinExistence type="predicted"/>
<sequence>MKTVISGKVVKVTDEEIVLLTDDARLKNIKRLEHEFPLIGETYTTTISSGPTFTWLQYASVAAVLLISVIVYQLVMEQDKGSVYLVAMDINPSIEIELDEDFNVLDMTANNSDGEKIIEEISEDQLFSEVVRELNISLQELGYINEEENMTLVSTVILMNSDQELQTKVIEQEIQSEMTNGSDQLTIMSGSKDDYDEAKQLNMSVNEYIIGKELEVSGEVDRVQDAADQPIDQLMEKYKANQGQQSKQTHEMTKPNKKINEFKIQNDIQEQKNDTPQSPGQSNKTKTNLNSSGEHQKEKNKSEELDHQNQDSTQSEVNQKKKKNDSSSNQNRREEKEDNRNENGQSQEDAPNSNGERSKANENGEQDDKRELNESNERKDDSQNQSESANEDNNTNDKSTNEEKESNDTQESLAEENEKSNEANEQRHTDDNDEIQQPSSESDDTPFESSEVDENKKNNVSDESKGNKQSDKNN</sequence>
<gene>
    <name evidence="4" type="ORF">J2S77_001626</name>
</gene>
<organism evidence="4 5">
    <name type="scientific">Alkalibacillus salilacus</name>
    <dbReference type="NCBI Taxonomy" id="284582"/>
    <lineage>
        <taxon>Bacteria</taxon>
        <taxon>Bacillati</taxon>
        <taxon>Bacillota</taxon>
        <taxon>Bacilli</taxon>
        <taxon>Bacillales</taxon>
        <taxon>Bacillaceae</taxon>
        <taxon>Alkalibacillus</taxon>
    </lineage>
</organism>
<evidence type="ECO:0000256" key="1">
    <source>
        <dbReference type="SAM" id="MobiDB-lite"/>
    </source>
</evidence>
<comment type="caution">
    <text evidence="4">The sequence shown here is derived from an EMBL/GenBank/DDBJ whole genome shotgun (WGS) entry which is preliminary data.</text>
</comment>
<dbReference type="RefSeq" id="WP_306976279.1">
    <property type="nucleotide sequence ID" value="NZ_JAUSTQ010000005.1"/>
</dbReference>
<evidence type="ECO:0000313" key="5">
    <source>
        <dbReference type="Proteomes" id="UP001224359"/>
    </source>
</evidence>
<name>A0ABT9VF97_9BACI</name>
<keyword evidence="2" id="KW-1133">Transmembrane helix</keyword>
<feature type="compositionally biased region" description="Polar residues" evidence="1">
    <location>
        <begin position="383"/>
        <end position="398"/>
    </location>
</feature>